<reference evidence="1 2" key="1">
    <citation type="submission" date="2019-04" db="EMBL/GenBank/DDBJ databases">
        <title>Genome sequencing of Clostridium botulinum Groups I-IV and Clostridium butyricum.</title>
        <authorList>
            <person name="Brunt J."/>
            <person name="Van Vliet A.H.M."/>
            <person name="Stringer S.C."/>
            <person name="Carter A.T."/>
            <person name="Peck M.W."/>
        </authorList>
    </citation>
    <scope>NUCLEOTIDE SEQUENCE [LARGE SCALE GENOMIC DNA]</scope>
    <source>
        <strain evidence="1 2">BL81</strain>
    </source>
</reference>
<dbReference type="AlphaFoldDB" id="A0A6B4JJU8"/>
<dbReference type="NCBIfam" id="TIGR01537">
    <property type="entry name" value="portal_HK97"/>
    <property type="match status" value="1"/>
</dbReference>
<sequence>MGFLMETRADNNQTLQQILNTTIDSIVVNKDTISNISAVYSCLDFITSIIASLDFKLYKKTNTNKLEEIRDDKRLFLLNKEPNYFCNSTQLKKDIVRDMLIDGIGYINVEKNNNEFENLYYVDSNVISVMLDSEAIHKDVIISVQGQEMDISDFIIATLSVKNSIEGNGMLKQNKDLFKLALTLQNYFNKNLESGGGRKGIWKSEGKQLGSSEFAQFKQDAKDIQNTDQPIILNKGLTYTPLTNSNREMQIMENMRFVNEEIIQLFGFPKILNSDTFKTLVKTKINPIINAIENAVDKTLLLESEKEQGYCFKMYTDEIVKADIIERFNAYKLSLDAGIETVNEIRNKENLESVKGMDIHKMTIGQALYNSDDGSWFIPNTGVKMDKEGDVAINGEIKGTENKAENKNNIKLGKDSTTI</sequence>
<dbReference type="InterPro" id="IPR006944">
    <property type="entry name" value="Phage/GTA_portal"/>
</dbReference>
<dbReference type="Pfam" id="PF04860">
    <property type="entry name" value="Phage_portal"/>
    <property type="match status" value="1"/>
</dbReference>
<dbReference type="Proteomes" id="UP000486903">
    <property type="component" value="Unassembled WGS sequence"/>
</dbReference>
<organism evidence="1 2">
    <name type="scientific">Clostridium botulinum</name>
    <dbReference type="NCBI Taxonomy" id="1491"/>
    <lineage>
        <taxon>Bacteria</taxon>
        <taxon>Bacillati</taxon>
        <taxon>Bacillota</taxon>
        <taxon>Clostridia</taxon>
        <taxon>Eubacteriales</taxon>
        <taxon>Clostridiaceae</taxon>
        <taxon>Clostridium</taxon>
    </lineage>
</organism>
<evidence type="ECO:0000313" key="1">
    <source>
        <dbReference type="EMBL" id="NFV24674.1"/>
    </source>
</evidence>
<dbReference type="EMBL" id="SXFB01000001">
    <property type="protein sequence ID" value="NFV24674.1"/>
    <property type="molecule type" value="Genomic_DNA"/>
</dbReference>
<dbReference type="InterPro" id="IPR006427">
    <property type="entry name" value="Portal_HK97"/>
</dbReference>
<proteinExistence type="predicted"/>
<evidence type="ECO:0000313" key="2">
    <source>
        <dbReference type="Proteomes" id="UP000486903"/>
    </source>
</evidence>
<dbReference type="RefSeq" id="WP_003369038.1">
    <property type="nucleotide sequence ID" value="NZ_JACBBA010000001.1"/>
</dbReference>
<gene>
    <name evidence="1" type="ORF">FDG31_00560</name>
</gene>
<accession>A0A6B4JJU8</accession>
<name>A0A6B4JJU8_CLOBO</name>
<protein>
    <submittedName>
        <fullName evidence="1">Phage portal protein</fullName>
    </submittedName>
</protein>
<comment type="caution">
    <text evidence="1">The sequence shown here is derived from an EMBL/GenBank/DDBJ whole genome shotgun (WGS) entry which is preliminary data.</text>
</comment>